<gene>
    <name evidence="1" type="ORF">SAMN04515674_104225</name>
</gene>
<name>A0A1I5RSG6_9BACT</name>
<dbReference type="Proteomes" id="UP000199306">
    <property type="component" value="Unassembled WGS sequence"/>
</dbReference>
<sequence length="142" mass="16887">MFIYSTEEFKNEFEKLIKNNSYRDLEKEIIEYFFDKNIQDLCSGTRLNNSNDAPYIKKRLNGKGGYRVYFYLILKDDCLYLMFVHPKTGSEGSDNISNESKALLYKKVLECVKRNTPFYKIELQVFENIQKLKFILITQESD</sequence>
<proteinExistence type="predicted"/>
<dbReference type="RefSeq" id="WP_092015648.1">
    <property type="nucleotide sequence ID" value="NZ_FOXH01000004.1"/>
</dbReference>
<dbReference type="OrthoDB" id="958298at2"/>
<organism evidence="1 2">
    <name type="scientific">Pseudarcicella hirudinis</name>
    <dbReference type="NCBI Taxonomy" id="1079859"/>
    <lineage>
        <taxon>Bacteria</taxon>
        <taxon>Pseudomonadati</taxon>
        <taxon>Bacteroidota</taxon>
        <taxon>Cytophagia</taxon>
        <taxon>Cytophagales</taxon>
        <taxon>Flectobacillaceae</taxon>
        <taxon>Pseudarcicella</taxon>
    </lineage>
</organism>
<evidence type="ECO:0000313" key="1">
    <source>
        <dbReference type="EMBL" id="SFP61519.1"/>
    </source>
</evidence>
<accession>A0A1I5RSG6</accession>
<reference evidence="1 2" key="1">
    <citation type="submission" date="2016-10" db="EMBL/GenBank/DDBJ databases">
        <authorList>
            <person name="de Groot N.N."/>
        </authorList>
    </citation>
    <scope>NUCLEOTIDE SEQUENCE [LARGE SCALE GENOMIC DNA]</scope>
    <source>
        <strain evidence="2">E92,LMG 26720,CCM 7988</strain>
    </source>
</reference>
<evidence type="ECO:0000313" key="2">
    <source>
        <dbReference type="Proteomes" id="UP000199306"/>
    </source>
</evidence>
<protein>
    <submittedName>
        <fullName evidence="1">Uncharacterized protein</fullName>
    </submittedName>
</protein>
<dbReference type="EMBL" id="FOXH01000004">
    <property type="protein sequence ID" value="SFP61519.1"/>
    <property type="molecule type" value="Genomic_DNA"/>
</dbReference>
<dbReference type="AlphaFoldDB" id="A0A1I5RSG6"/>
<keyword evidence="2" id="KW-1185">Reference proteome</keyword>